<dbReference type="Proteomes" id="UP000516764">
    <property type="component" value="Chromosome"/>
</dbReference>
<evidence type="ECO:0000313" key="9">
    <source>
        <dbReference type="Proteomes" id="UP000516764"/>
    </source>
</evidence>
<dbReference type="AlphaFoldDB" id="A0A7L8AFC4"/>
<evidence type="ECO:0000259" key="6">
    <source>
        <dbReference type="PROSITE" id="PS51898"/>
    </source>
</evidence>
<dbReference type="Pfam" id="PF00589">
    <property type="entry name" value="Phage_integrase"/>
    <property type="match status" value="1"/>
</dbReference>
<dbReference type="OrthoDB" id="9801717at2"/>
<sequence length="264" mass="30800">MKSVEIYKQKLTNKNYSKRTIETYVCYLEKFLQEIKKNPYHITTKEIENYLLNKNYSSISVQNQVIGSLKLFAKYILGKKEVHLNKIERPKREKKLPRIIDAELLAERISMVKNLKHKAILTLGLSCGLRISEVINLKWLDLDKKRNVLNVINGKGKKDRITFLNNNLIELLTEYWLEYRSEEYVFNGQFKNQYSATSIQRLVKKYIHPTASFHLLRHSFATYALDNGTGIGALADIMGHNSIKTTEIYYHTSLKAVQNLKQVI</sequence>
<dbReference type="Pfam" id="PF13495">
    <property type="entry name" value="Phage_int_SAM_4"/>
    <property type="match status" value="1"/>
</dbReference>
<dbReference type="SUPFAM" id="SSF56349">
    <property type="entry name" value="DNA breaking-rejoining enzymes"/>
    <property type="match status" value="1"/>
</dbReference>
<evidence type="ECO:0000259" key="7">
    <source>
        <dbReference type="PROSITE" id="PS51900"/>
    </source>
</evidence>
<dbReference type="InterPro" id="IPR010998">
    <property type="entry name" value="Integrase_recombinase_N"/>
</dbReference>
<evidence type="ECO:0000256" key="3">
    <source>
        <dbReference type="ARBA" id="ARBA00023125"/>
    </source>
</evidence>
<dbReference type="PROSITE" id="PS51898">
    <property type="entry name" value="TYR_RECOMBINASE"/>
    <property type="match status" value="1"/>
</dbReference>
<evidence type="ECO:0000256" key="5">
    <source>
        <dbReference type="PROSITE-ProRule" id="PRU01248"/>
    </source>
</evidence>
<dbReference type="InterPro" id="IPR013762">
    <property type="entry name" value="Integrase-like_cat_sf"/>
</dbReference>
<dbReference type="PANTHER" id="PTHR30349">
    <property type="entry name" value="PHAGE INTEGRASE-RELATED"/>
    <property type="match status" value="1"/>
</dbReference>
<evidence type="ECO:0000256" key="4">
    <source>
        <dbReference type="ARBA" id="ARBA00023172"/>
    </source>
</evidence>
<evidence type="ECO:0000256" key="1">
    <source>
        <dbReference type="ARBA" id="ARBA00008857"/>
    </source>
</evidence>
<dbReference type="GO" id="GO:0006310">
    <property type="term" value="P:DNA recombination"/>
    <property type="evidence" value="ECO:0007669"/>
    <property type="project" value="UniProtKB-KW"/>
</dbReference>
<keyword evidence="2" id="KW-0229">DNA integration</keyword>
<dbReference type="InterPro" id="IPR050090">
    <property type="entry name" value="Tyrosine_recombinase_XerCD"/>
</dbReference>
<dbReference type="InterPro" id="IPR044068">
    <property type="entry name" value="CB"/>
</dbReference>
<feature type="domain" description="Tyr recombinase" evidence="6">
    <location>
        <begin position="91"/>
        <end position="264"/>
    </location>
</feature>
<dbReference type="GO" id="GO:0003677">
    <property type="term" value="F:DNA binding"/>
    <property type="evidence" value="ECO:0007669"/>
    <property type="project" value="UniProtKB-UniRule"/>
</dbReference>
<comment type="similarity">
    <text evidence="1">Belongs to the 'phage' integrase family.</text>
</comment>
<proteinExistence type="inferred from homology"/>
<feature type="domain" description="Core-binding (CB)" evidence="7">
    <location>
        <begin position="1"/>
        <end position="77"/>
    </location>
</feature>
<name>A0A7L8AFC4_9FLAO</name>
<protein>
    <submittedName>
        <fullName evidence="8">Tyrosine-type recombinase/integrase</fullName>
    </submittedName>
</protein>
<dbReference type="PANTHER" id="PTHR30349:SF41">
    <property type="entry name" value="INTEGRASE_RECOMBINASE PROTEIN MJ0367-RELATED"/>
    <property type="match status" value="1"/>
</dbReference>
<dbReference type="Gene3D" id="1.10.443.10">
    <property type="entry name" value="Intergrase catalytic core"/>
    <property type="match status" value="1"/>
</dbReference>
<dbReference type="InterPro" id="IPR004107">
    <property type="entry name" value="Integrase_SAM-like_N"/>
</dbReference>
<keyword evidence="4" id="KW-0233">DNA recombination</keyword>
<keyword evidence="3 5" id="KW-0238">DNA-binding</keyword>
<dbReference type="KEGG" id="phal:H9I45_15090"/>
<accession>A0A7L8AFC4</accession>
<evidence type="ECO:0000313" key="8">
    <source>
        <dbReference type="EMBL" id="QOD60644.1"/>
    </source>
</evidence>
<dbReference type="GO" id="GO:0015074">
    <property type="term" value="P:DNA integration"/>
    <property type="evidence" value="ECO:0007669"/>
    <property type="project" value="UniProtKB-KW"/>
</dbReference>
<dbReference type="InterPro" id="IPR011010">
    <property type="entry name" value="DNA_brk_join_enz"/>
</dbReference>
<keyword evidence="9" id="KW-1185">Reference proteome</keyword>
<gene>
    <name evidence="8" type="ORF">H9I45_15090</name>
</gene>
<dbReference type="EMBL" id="CP061813">
    <property type="protein sequence ID" value="QOD60644.1"/>
    <property type="molecule type" value="Genomic_DNA"/>
</dbReference>
<evidence type="ECO:0000256" key="2">
    <source>
        <dbReference type="ARBA" id="ARBA00022908"/>
    </source>
</evidence>
<dbReference type="RefSeq" id="WP_088354297.1">
    <property type="nucleotide sequence ID" value="NZ_CP061813.1"/>
</dbReference>
<dbReference type="InterPro" id="IPR002104">
    <property type="entry name" value="Integrase_catalytic"/>
</dbReference>
<dbReference type="PROSITE" id="PS51900">
    <property type="entry name" value="CB"/>
    <property type="match status" value="1"/>
</dbReference>
<reference evidence="8 9" key="1">
    <citation type="journal article" date="2016" name="Int. J. Syst. Evol. Microbiol.">
        <title>Polaribacter haliotis sp. nov., isolated from the gut of abalone Haliotis discus hannai.</title>
        <authorList>
            <person name="Kim Y.O."/>
            <person name="Park I.S."/>
            <person name="Park S."/>
            <person name="Nam B.H."/>
            <person name="Park J.M."/>
            <person name="Kim D.G."/>
            <person name="Yoon J.H."/>
        </authorList>
    </citation>
    <scope>NUCLEOTIDE SEQUENCE [LARGE SCALE GENOMIC DNA]</scope>
    <source>
        <strain evidence="8 9">KCTC 52418</strain>
    </source>
</reference>
<dbReference type="Gene3D" id="1.10.150.130">
    <property type="match status" value="1"/>
</dbReference>
<organism evidence="8 9">
    <name type="scientific">Polaribacter haliotis</name>
    <dbReference type="NCBI Taxonomy" id="1888915"/>
    <lineage>
        <taxon>Bacteria</taxon>
        <taxon>Pseudomonadati</taxon>
        <taxon>Bacteroidota</taxon>
        <taxon>Flavobacteriia</taxon>
        <taxon>Flavobacteriales</taxon>
        <taxon>Flavobacteriaceae</taxon>
    </lineage>
</organism>